<dbReference type="PANTHER" id="PTHR45649">
    <property type="entry name" value="AMINO-ACID PERMEASE BAT1"/>
    <property type="match status" value="1"/>
</dbReference>
<dbReference type="InterPro" id="IPR002293">
    <property type="entry name" value="AA/rel_permease1"/>
</dbReference>
<feature type="transmembrane region" description="Helical" evidence="6">
    <location>
        <begin position="182"/>
        <end position="203"/>
    </location>
</feature>
<dbReference type="GeneID" id="37271480"/>
<dbReference type="RefSeq" id="XP_025600318.1">
    <property type="nucleotide sequence ID" value="XM_025743936.1"/>
</dbReference>
<reference evidence="7 8" key="1">
    <citation type="journal article" date="2018" name="Mol. Biol. Evol.">
        <title>Broad Genomic Sampling Reveals a Smut Pathogenic Ancestry of the Fungal Clade Ustilaginomycotina.</title>
        <authorList>
            <person name="Kijpornyongpan T."/>
            <person name="Mondo S.J."/>
            <person name="Barry K."/>
            <person name="Sandor L."/>
            <person name="Lee J."/>
            <person name="Lipzen A."/>
            <person name="Pangilinan J."/>
            <person name="LaButti K."/>
            <person name="Hainaut M."/>
            <person name="Henrissat B."/>
            <person name="Grigoriev I.V."/>
            <person name="Spatafora J.W."/>
            <person name="Aime M.C."/>
        </authorList>
    </citation>
    <scope>NUCLEOTIDE SEQUENCE [LARGE SCALE GENOMIC DNA]</scope>
    <source>
        <strain evidence="7 8">MCA 4186</strain>
    </source>
</reference>
<sequence>MSDFSAADKRASLDGAAAMKPVTSAPAKAVVTSHDLDATDERLQQLGYAPEMRRNLSVGAVIGLGAAIIAAPFGLSTSASFALINGGATSYFWGWFLLSLISVAIAASLGEVCSLYPSSGGVYVWTAYLAPRKASVLASFVVGWISVIANITLCLSIAFGEAQLIMAGISVFRNNEWTPETWHTILCFWAVMVFAAAVNAFGVKGNYLELLNVSSMWWTGATSIIILVTTLAMSDDKRSAQEVFAQWENSSGWPDGWSFFVGLLTPAYVLTGYGTISALCEEVVEPERAVPRAMVGSVLAASLTGFLYVLPLAFVLPVDLDSILTSAAGQPVVVLFSQVTGSAGGAFGLLFLILGIGLFASVGSLTVAIRCTWAFSRDGGLPGSRWLRIVNKRLDVPLNSLFVSTGLIMALGLIYFGATAAFSAFTGACTILLGVSYVFPVVMVILQGRRPMRDAPWSLGVWGWAANIIALAWVLFSIVLFCFPTTAENTPETINYASVVVVFFACGAAVYYFAGARKFYTGPLGVLKEDERMHAIEERHAAGAAAPEHPVSRLESGKD</sequence>
<dbReference type="GO" id="GO:0016020">
    <property type="term" value="C:membrane"/>
    <property type="evidence" value="ECO:0007669"/>
    <property type="project" value="UniProtKB-SubCell"/>
</dbReference>
<dbReference type="InterPro" id="IPR004840">
    <property type="entry name" value="Amino_acid_permease_CS"/>
</dbReference>
<feature type="transmembrane region" description="Helical" evidence="6">
    <location>
        <begin position="424"/>
        <end position="446"/>
    </location>
</feature>
<evidence type="ECO:0000256" key="3">
    <source>
        <dbReference type="ARBA" id="ARBA00022692"/>
    </source>
</evidence>
<dbReference type="STRING" id="58919.A0A316ZEV3"/>
<evidence type="ECO:0000256" key="1">
    <source>
        <dbReference type="ARBA" id="ARBA00004141"/>
    </source>
</evidence>
<feature type="transmembrane region" description="Helical" evidence="6">
    <location>
        <begin position="95"/>
        <end position="116"/>
    </location>
</feature>
<name>A0A316ZEV3_9BASI</name>
<keyword evidence="5 6" id="KW-0472">Membrane</keyword>
<evidence type="ECO:0000313" key="7">
    <source>
        <dbReference type="EMBL" id="PWO00040.1"/>
    </source>
</evidence>
<evidence type="ECO:0000256" key="5">
    <source>
        <dbReference type="ARBA" id="ARBA00023136"/>
    </source>
</evidence>
<feature type="transmembrane region" description="Helical" evidence="6">
    <location>
        <begin position="458"/>
        <end position="481"/>
    </location>
</feature>
<dbReference type="PIRSF" id="PIRSF006060">
    <property type="entry name" value="AA_transporter"/>
    <property type="match status" value="1"/>
</dbReference>
<dbReference type="PROSITE" id="PS00218">
    <property type="entry name" value="AMINO_ACID_PERMEASE_1"/>
    <property type="match status" value="1"/>
</dbReference>
<keyword evidence="4 6" id="KW-1133">Transmembrane helix</keyword>
<keyword evidence="2" id="KW-0813">Transport</keyword>
<evidence type="ECO:0000256" key="6">
    <source>
        <dbReference type="SAM" id="Phobius"/>
    </source>
</evidence>
<dbReference type="PANTHER" id="PTHR45649:SF3">
    <property type="entry name" value="POLYAMINE TRANSPORTER TPO5"/>
    <property type="match status" value="1"/>
</dbReference>
<proteinExistence type="predicted"/>
<organism evidence="7 8">
    <name type="scientific">Tilletiopsis washingtonensis</name>
    <dbReference type="NCBI Taxonomy" id="58919"/>
    <lineage>
        <taxon>Eukaryota</taxon>
        <taxon>Fungi</taxon>
        <taxon>Dikarya</taxon>
        <taxon>Basidiomycota</taxon>
        <taxon>Ustilaginomycotina</taxon>
        <taxon>Exobasidiomycetes</taxon>
        <taxon>Entylomatales</taxon>
        <taxon>Entylomatales incertae sedis</taxon>
        <taxon>Tilletiopsis</taxon>
    </lineage>
</organism>
<dbReference type="EMBL" id="KZ819286">
    <property type="protein sequence ID" value="PWO00040.1"/>
    <property type="molecule type" value="Genomic_DNA"/>
</dbReference>
<gene>
    <name evidence="7" type="ORF">FA09DRAFT_336877</name>
</gene>
<evidence type="ECO:0000313" key="8">
    <source>
        <dbReference type="Proteomes" id="UP000245946"/>
    </source>
</evidence>
<feature type="transmembrane region" description="Helical" evidence="6">
    <location>
        <begin position="136"/>
        <end position="162"/>
    </location>
</feature>
<feature type="transmembrane region" description="Helical" evidence="6">
    <location>
        <begin position="257"/>
        <end position="280"/>
    </location>
</feature>
<evidence type="ECO:0000256" key="2">
    <source>
        <dbReference type="ARBA" id="ARBA00022448"/>
    </source>
</evidence>
<dbReference type="AlphaFoldDB" id="A0A316ZEV3"/>
<feature type="transmembrane region" description="Helical" evidence="6">
    <location>
        <begin position="56"/>
        <end position="75"/>
    </location>
</feature>
<keyword evidence="3 6" id="KW-0812">Transmembrane</keyword>
<dbReference type="OrthoDB" id="3900342at2759"/>
<dbReference type="Pfam" id="PF13520">
    <property type="entry name" value="AA_permease_2"/>
    <property type="match status" value="1"/>
</dbReference>
<dbReference type="GO" id="GO:0006865">
    <property type="term" value="P:amino acid transport"/>
    <property type="evidence" value="ECO:0007669"/>
    <property type="project" value="InterPro"/>
</dbReference>
<protein>
    <submittedName>
        <fullName evidence="7">Polyamine transporter TPO5</fullName>
    </submittedName>
</protein>
<feature type="transmembrane region" description="Helical" evidence="6">
    <location>
        <begin position="346"/>
        <end position="375"/>
    </location>
</feature>
<accession>A0A316ZEV3</accession>
<feature type="transmembrane region" description="Helical" evidence="6">
    <location>
        <begin position="493"/>
        <end position="514"/>
    </location>
</feature>
<dbReference type="GO" id="GO:0022857">
    <property type="term" value="F:transmembrane transporter activity"/>
    <property type="evidence" value="ECO:0007669"/>
    <property type="project" value="InterPro"/>
</dbReference>
<comment type="subcellular location">
    <subcellularLocation>
        <location evidence="1">Membrane</location>
        <topology evidence="1">Multi-pass membrane protein</topology>
    </subcellularLocation>
</comment>
<dbReference type="Gene3D" id="1.20.1740.10">
    <property type="entry name" value="Amino acid/polyamine transporter I"/>
    <property type="match status" value="1"/>
</dbReference>
<feature type="transmembrane region" description="Helical" evidence="6">
    <location>
        <begin position="396"/>
        <end position="418"/>
    </location>
</feature>
<feature type="transmembrane region" description="Helical" evidence="6">
    <location>
        <begin position="215"/>
        <end position="234"/>
    </location>
</feature>
<feature type="transmembrane region" description="Helical" evidence="6">
    <location>
        <begin position="292"/>
        <end position="316"/>
    </location>
</feature>
<keyword evidence="8" id="KW-1185">Reference proteome</keyword>
<dbReference type="Proteomes" id="UP000245946">
    <property type="component" value="Unassembled WGS sequence"/>
</dbReference>
<evidence type="ECO:0000256" key="4">
    <source>
        <dbReference type="ARBA" id="ARBA00022989"/>
    </source>
</evidence>